<sequence length="176" mass="19264">MHRPLISQGASCAKFPLAALVCRHTLRSHPVRYRLRPSGTSPESALHRLSHSYRSTGHFLPAAVSVSPNLIQLHRLHGLGRRREFHPPAPIAAAPALLEACSYSVCSIPDWRSGIFRGGAPACPFGRVCLQLAACSVRPPRPKAHWAGCRACKSPRFSPSPFPAFLNVLKLYSEKC</sequence>
<dbReference type="EMBL" id="QJKC01000025">
    <property type="protein sequence ID" value="PXX41340.1"/>
    <property type="molecule type" value="Genomic_DNA"/>
</dbReference>
<dbReference type="Proteomes" id="UP000248395">
    <property type="component" value="Unassembled WGS sequence"/>
</dbReference>
<proteinExistence type="predicted"/>
<dbReference type="AlphaFoldDB" id="A0A318J3T2"/>
<protein>
    <submittedName>
        <fullName evidence="1">Uncharacterized protein</fullName>
    </submittedName>
</protein>
<organism evidence="1 2">
    <name type="scientific">Aquitalea magnusonii</name>
    <dbReference type="NCBI Taxonomy" id="332411"/>
    <lineage>
        <taxon>Bacteria</taxon>
        <taxon>Pseudomonadati</taxon>
        <taxon>Pseudomonadota</taxon>
        <taxon>Betaproteobacteria</taxon>
        <taxon>Neisseriales</taxon>
        <taxon>Chromobacteriaceae</taxon>
        <taxon>Aquitalea</taxon>
    </lineage>
</organism>
<evidence type="ECO:0000313" key="2">
    <source>
        <dbReference type="Proteomes" id="UP000248395"/>
    </source>
</evidence>
<keyword evidence="2" id="KW-1185">Reference proteome</keyword>
<evidence type="ECO:0000313" key="1">
    <source>
        <dbReference type="EMBL" id="PXX41340.1"/>
    </source>
</evidence>
<comment type="caution">
    <text evidence="1">The sequence shown here is derived from an EMBL/GenBank/DDBJ whole genome shotgun (WGS) entry which is preliminary data.</text>
</comment>
<reference evidence="1 2" key="1">
    <citation type="submission" date="2018-05" db="EMBL/GenBank/DDBJ databases">
        <title>Genomic Encyclopedia of Type Strains, Phase IV (KMG-IV): sequencing the most valuable type-strain genomes for metagenomic binning, comparative biology and taxonomic classification.</title>
        <authorList>
            <person name="Goeker M."/>
        </authorList>
    </citation>
    <scope>NUCLEOTIDE SEQUENCE [LARGE SCALE GENOMIC DNA]</scope>
    <source>
        <strain evidence="1 2">DSM 25134</strain>
    </source>
</reference>
<name>A0A318J3T2_9NEIS</name>
<accession>A0A318J3T2</accession>
<gene>
    <name evidence="1" type="ORF">DFR38_12525</name>
</gene>